<evidence type="ECO:0008006" key="3">
    <source>
        <dbReference type="Google" id="ProtNLM"/>
    </source>
</evidence>
<gene>
    <name evidence="1" type="ORF">GSPATT00029483001</name>
</gene>
<dbReference type="OMA" id="FCIGKEI"/>
<name>A0BJY6_PARTE</name>
<sequence length="305" mass="35954">MIIIDIMKERVSDIQNIYNNSMAIKQIKYREKLRQIQEADIMSSLYQFRKLTQQDLAQFQEGAKQIFKIIAPGFDTRFSEITLTSTSKVFIELYQHFGFVQKSDALYNELLHNSKQQIFLCLIQHLIDLTKIALKCAVKRFLDMKLFCIGKEIEKPPILLSKRVEMIQLGAVKRNKIKRVMRSESNSLHQSDKKQDLRIIIDKKDRLSFHDVISHYDKSEIIKKNIRNYDEINVDNVSTTCNRNIQRYQSVQKNTEPTTQRLQFPSIYKNSNSALYKVLRQRNQSISLTISNYIKELQDKGTYKE</sequence>
<dbReference type="GeneID" id="5012029"/>
<dbReference type="HOGENOM" id="CLU_069268_0_0_1"/>
<reference evidence="1 2" key="1">
    <citation type="journal article" date="2006" name="Nature">
        <title>Global trends of whole-genome duplications revealed by the ciliate Paramecium tetraurelia.</title>
        <authorList>
            <consortium name="Genoscope"/>
            <person name="Aury J.-M."/>
            <person name="Jaillon O."/>
            <person name="Duret L."/>
            <person name="Noel B."/>
            <person name="Jubin C."/>
            <person name="Porcel B.M."/>
            <person name="Segurens B."/>
            <person name="Daubin V."/>
            <person name="Anthouard V."/>
            <person name="Aiach N."/>
            <person name="Arnaiz O."/>
            <person name="Billaut A."/>
            <person name="Beisson J."/>
            <person name="Blanc I."/>
            <person name="Bouhouche K."/>
            <person name="Camara F."/>
            <person name="Duharcourt S."/>
            <person name="Guigo R."/>
            <person name="Gogendeau D."/>
            <person name="Katinka M."/>
            <person name="Keller A.-M."/>
            <person name="Kissmehl R."/>
            <person name="Klotz C."/>
            <person name="Koll F."/>
            <person name="Le Moue A."/>
            <person name="Lepere C."/>
            <person name="Malinsky S."/>
            <person name="Nowacki M."/>
            <person name="Nowak J.K."/>
            <person name="Plattner H."/>
            <person name="Poulain J."/>
            <person name="Ruiz F."/>
            <person name="Serrano V."/>
            <person name="Zagulski M."/>
            <person name="Dessen P."/>
            <person name="Betermier M."/>
            <person name="Weissenbach J."/>
            <person name="Scarpelli C."/>
            <person name="Schachter V."/>
            <person name="Sperling L."/>
            <person name="Meyer E."/>
            <person name="Cohen J."/>
            <person name="Wincker P."/>
        </authorList>
    </citation>
    <scope>NUCLEOTIDE SEQUENCE [LARGE SCALE GENOMIC DNA]</scope>
    <source>
        <strain evidence="1 2">Stock d4-2</strain>
    </source>
</reference>
<keyword evidence="2" id="KW-1185">Reference proteome</keyword>
<proteinExistence type="predicted"/>
<accession>A0BJY6</accession>
<evidence type="ECO:0000313" key="1">
    <source>
        <dbReference type="EMBL" id="CAK58853.1"/>
    </source>
</evidence>
<dbReference type="OrthoDB" id="291919at2759"/>
<protein>
    <recommendedName>
        <fullName evidence="3">Centrosomal protein of 44 kDa</fullName>
    </recommendedName>
</protein>
<dbReference type="AlphaFoldDB" id="A0BJY6"/>
<dbReference type="RefSeq" id="XP_001426251.1">
    <property type="nucleotide sequence ID" value="XM_001426214.1"/>
</dbReference>
<dbReference type="KEGG" id="ptm:GSPATT00029483001"/>
<dbReference type="InParanoid" id="A0BJY6"/>
<dbReference type="EMBL" id="CT867999">
    <property type="protein sequence ID" value="CAK58853.1"/>
    <property type="molecule type" value="Genomic_DNA"/>
</dbReference>
<dbReference type="Proteomes" id="UP000000600">
    <property type="component" value="Unassembled WGS sequence"/>
</dbReference>
<evidence type="ECO:0000313" key="2">
    <source>
        <dbReference type="Proteomes" id="UP000000600"/>
    </source>
</evidence>
<organism evidence="1 2">
    <name type="scientific">Paramecium tetraurelia</name>
    <dbReference type="NCBI Taxonomy" id="5888"/>
    <lineage>
        <taxon>Eukaryota</taxon>
        <taxon>Sar</taxon>
        <taxon>Alveolata</taxon>
        <taxon>Ciliophora</taxon>
        <taxon>Intramacronucleata</taxon>
        <taxon>Oligohymenophorea</taxon>
        <taxon>Peniculida</taxon>
        <taxon>Parameciidae</taxon>
        <taxon>Paramecium</taxon>
    </lineage>
</organism>